<accession>X1R8J2</accession>
<protein>
    <recommendedName>
        <fullName evidence="2">FAD/NAD(P)-binding domain-containing protein</fullName>
    </recommendedName>
</protein>
<reference evidence="1" key="1">
    <citation type="journal article" date="2014" name="Front. Microbiol.">
        <title>High frequency of phylogenetically diverse reductive dehalogenase-homologous genes in deep subseafloor sedimentary metagenomes.</title>
        <authorList>
            <person name="Kawai M."/>
            <person name="Futagami T."/>
            <person name="Toyoda A."/>
            <person name="Takaki Y."/>
            <person name="Nishi S."/>
            <person name="Hori S."/>
            <person name="Arai W."/>
            <person name="Tsubouchi T."/>
            <person name="Morono Y."/>
            <person name="Uchiyama I."/>
            <person name="Ito T."/>
            <person name="Fujiyama A."/>
            <person name="Inagaki F."/>
            <person name="Takami H."/>
        </authorList>
    </citation>
    <scope>NUCLEOTIDE SEQUENCE</scope>
    <source>
        <strain evidence="1">Expedition CK06-06</strain>
    </source>
</reference>
<comment type="caution">
    <text evidence="1">The sequence shown here is derived from an EMBL/GenBank/DDBJ whole genome shotgun (WGS) entry which is preliminary data.</text>
</comment>
<dbReference type="Pfam" id="PF05834">
    <property type="entry name" value="Lycopene_cycl"/>
    <property type="match status" value="1"/>
</dbReference>
<dbReference type="Gene3D" id="3.50.50.60">
    <property type="entry name" value="FAD/NAD(P)-binding domain"/>
    <property type="match status" value="1"/>
</dbReference>
<dbReference type="PANTHER" id="PTHR43106">
    <property type="entry name" value="DEHYDROGENASE-RELATED"/>
    <property type="match status" value="1"/>
</dbReference>
<dbReference type="SUPFAM" id="SSF51905">
    <property type="entry name" value="FAD/NAD(P)-binding domain"/>
    <property type="match status" value="1"/>
</dbReference>
<evidence type="ECO:0008006" key="2">
    <source>
        <dbReference type="Google" id="ProtNLM"/>
    </source>
</evidence>
<dbReference type="AlphaFoldDB" id="X1R8J2"/>
<evidence type="ECO:0000313" key="1">
    <source>
        <dbReference type="EMBL" id="GAI51924.1"/>
    </source>
</evidence>
<dbReference type="EMBL" id="BARV01034923">
    <property type="protein sequence ID" value="GAI51924.1"/>
    <property type="molecule type" value="Genomic_DNA"/>
</dbReference>
<dbReference type="InterPro" id="IPR036188">
    <property type="entry name" value="FAD/NAD-bd_sf"/>
</dbReference>
<gene>
    <name evidence="1" type="ORF">S06H3_54572</name>
</gene>
<proteinExistence type="predicted"/>
<feature type="non-terminal residue" evidence="1">
    <location>
        <position position="97"/>
    </location>
</feature>
<dbReference type="PANTHER" id="PTHR43106:SF1">
    <property type="entry name" value="DEHYDROGENASE-RELATED"/>
    <property type="match status" value="1"/>
</dbReference>
<name>X1R8J2_9ZZZZ</name>
<organism evidence="1">
    <name type="scientific">marine sediment metagenome</name>
    <dbReference type="NCBI Taxonomy" id="412755"/>
    <lineage>
        <taxon>unclassified sequences</taxon>
        <taxon>metagenomes</taxon>
        <taxon>ecological metagenomes</taxon>
    </lineage>
</organism>
<sequence length="97" mass="10293">MKALFDVIIVGAGPAGMFTAYKLLESSPRIKIGIIDKGKDIYTRLSSTFTQNDLISGAGGAGLFSDGKLILTLNAGGKLQIPQSDANRYVAYINNLL</sequence>